<dbReference type="Gene3D" id="1.20.1250.20">
    <property type="entry name" value="MFS general substrate transporter like domains"/>
    <property type="match status" value="1"/>
</dbReference>
<evidence type="ECO:0000313" key="10">
    <source>
        <dbReference type="Proteomes" id="UP000034680"/>
    </source>
</evidence>
<comment type="caution">
    <text evidence="9">The sequence shown here is derived from an EMBL/GenBank/DDBJ whole genome shotgun (WGS) entry which is preliminary data.</text>
</comment>
<dbReference type="CDD" id="cd17316">
    <property type="entry name" value="MFS_SV2_like"/>
    <property type="match status" value="1"/>
</dbReference>
<feature type="transmembrane region" description="Helical" evidence="7">
    <location>
        <begin position="113"/>
        <end position="133"/>
    </location>
</feature>
<feature type="transmembrane region" description="Helical" evidence="7">
    <location>
        <begin position="451"/>
        <end position="474"/>
    </location>
</feature>
<keyword evidence="2" id="KW-0813">Transport</keyword>
<evidence type="ECO:0000256" key="3">
    <source>
        <dbReference type="ARBA" id="ARBA00022692"/>
    </source>
</evidence>
<feature type="transmembrane region" description="Helical" evidence="7">
    <location>
        <begin position="480"/>
        <end position="501"/>
    </location>
</feature>
<feature type="compositionally biased region" description="Polar residues" evidence="6">
    <location>
        <begin position="1"/>
        <end position="13"/>
    </location>
</feature>
<feature type="transmembrane region" description="Helical" evidence="7">
    <location>
        <begin position="418"/>
        <end position="439"/>
    </location>
</feature>
<evidence type="ECO:0000259" key="8">
    <source>
        <dbReference type="PROSITE" id="PS50850"/>
    </source>
</evidence>
<dbReference type="PROSITE" id="PS50850">
    <property type="entry name" value="MFS"/>
    <property type="match status" value="1"/>
</dbReference>
<feature type="transmembrane region" description="Helical" evidence="7">
    <location>
        <begin position="363"/>
        <end position="381"/>
    </location>
</feature>
<evidence type="ECO:0000256" key="4">
    <source>
        <dbReference type="ARBA" id="ARBA00022989"/>
    </source>
</evidence>
<keyword evidence="5 7" id="KW-0472">Membrane</keyword>
<feature type="domain" description="Major facilitator superfamily (MFS) profile" evidence="8">
    <location>
        <begin position="77"/>
        <end position="504"/>
    </location>
</feature>
<dbReference type="Pfam" id="PF07690">
    <property type="entry name" value="MFS_1"/>
    <property type="match status" value="1"/>
</dbReference>
<dbReference type="PANTHER" id="PTHR23511:SF4">
    <property type="entry name" value="MAJOR FACILITATOR SUPERFAMILY (MFS) PROFILE DOMAIN-CONTAINING PROTEIN"/>
    <property type="match status" value="1"/>
</dbReference>
<evidence type="ECO:0000313" key="9">
    <source>
        <dbReference type="EMBL" id="KKY33962.1"/>
    </source>
</evidence>
<dbReference type="InterPro" id="IPR020846">
    <property type="entry name" value="MFS_dom"/>
</dbReference>
<dbReference type="STRING" id="1214573.A0A0G2FHM3"/>
<evidence type="ECO:0000256" key="1">
    <source>
        <dbReference type="ARBA" id="ARBA00004141"/>
    </source>
</evidence>
<dbReference type="SUPFAM" id="SSF103473">
    <property type="entry name" value="MFS general substrate transporter"/>
    <property type="match status" value="1"/>
</dbReference>
<reference evidence="9 10" key="2">
    <citation type="submission" date="2015-05" db="EMBL/GenBank/DDBJ databases">
        <authorList>
            <person name="Morales-Cruz A."/>
            <person name="Amrine K.C."/>
            <person name="Cantu D."/>
        </authorList>
    </citation>
    <scope>NUCLEOTIDE SEQUENCE [LARGE SCALE GENOMIC DNA]</scope>
    <source>
        <strain evidence="9">DA912</strain>
    </source>
</reference>
<sequence>MAANTNDRSSSLTKLEAGDEKATIPDQGVLTDVRAADGSPLRDGEDILALQDLDPALNMKMHLVNNAIDEIGWTNYHWKLFGLNGFGYAVDSLVLLLQSIIATQAFMEFGEVGYARALTIAVYVGMLTGAIFWGMSADIVGRRHAFNISLFVCAVSTLLSGAMPNWGSLGFFIALVGFGAGGNLILDTTVFLEYLPSQKQWVLTFLAAWWGFGQAITGFIAWGFMVTMFTSGALVFVMSVLRITVVRLKETPKYLLGLGEDAQVVETLQSLAKKYDRPISLTLEKLEACGEVRGAHSKNRLSANEFSIHLRGLFATRKIGLSTLLIWLSWTLIGLVYPLFYVFLPTYLETRGADFEETSYETWRNYALVNVSSIFGPMLAGWMCDLPLLGRRYTMVIGALMTMAFFFAYTAVRSAAQNVGFSCAIGFCLNIYYGTLYAYTPEVLPSAHRATGNGVAVACARVMGILSAVIATFADTSTPVPIYLCAALFVAMAVVSVFFPFEPYGKRSS</sequence>
<keyword evidence="4 7" id="KW-1133">Transmembrane helix</keyword>
<dbReference type="Proteomes" id="UP000034680">
    <property type="component" value="Unassembled WGS sequence"/>
</dbReference>
<keyword evidence="10" id="KW-1185">Reference proteome</keyword>
<dbReference type="EMBL" id="LCUC01000221">
    <property type="protein sequence ID" value="KKY33962.1"/>
    <property type="molecule type" value="Genomic_DNA"/>
</dbReference>
<name>A0A0G2FHM3_9PEZI</name>
<dbReference type="AlphaFoldDB" id="A0A0G2FHM3"/>
<evidence type="ECO:0000256" key="2">
    <source>
        <dbReference type="ARBA" id="ARBA00022448"/>
    </source>
</evidence>
<evidence type="ECO:0000256" key="6">
    <source>
        <dbReference type="SAM" id="MobiDB-lite"/>
    </source>
</evidence>
<feature type="transmembrane region" description="Helical" evidence="7">
    <location>
        <begin position="145"/>
        <end position="163"/>
    </location>
</feature>
<comment type="subcellular location">
    <subcellularLocation>
        <location evidence="1">Membrane</location>
        <topology evidence="1">Multi-pass membrane protein</topology>
    </subcellularLocation>
</comment>
<accession>A0A0G2FHM3</accession>
<dbReference type="OrthoDB" id="3936150at2759"/>
<dbReference type="InterPro" id="IPR011701">
    <property type="entry name" value="MFS"/>
</dbReference>
<feature type="transmembrane region" description="Helical" evidence="7">
    <location>
        <begin position="169"/>
        <end position="194"/>
    </location>
</feature>
<feature type="transmembrane region" description="Helical" evidence="7">
    <location>
        <begin position="86"/>
        <end position="107"/>
    </location>
</feature>
<dbReference type="PANTHER" id="PTHR23511">
    <property type="entry name" value="SYNAPTIC VESICLE GLYCOPROTEIN 2"/>
    <property type="match status" value="1"/>
</dbReference>
<reference evidence="9 10" key="1">
    <citation type="submission" date="2015-05" db="EMBL/GenBank/DDBJ databases">
        <title>Distinctive expansion of gene families associated with plant cell wall degradation and secondary metabolism in the genomes of grapevine trunk pathogens.</title>
        <authorList>
            <person name="Lawrence D.P."/>
            <person name="Travadon R."/>
            <person name="Rolshausen P.E."/>
            <person name="Baumgartner K."/>
        </authorList>
    </citation>
    <scope>NUCLEOTIDE SEQUENCE [LARGE SCALE GENOMIC DNA]</scope>
    <source>
        <strain evidence="9">DA912</strain>
    </source>
</reference>
<dbReference type="GO" id="GO:0016020">
    <property type="term" value="C:membrane"/>
    <property type="evidence" value="ECO:0007669"/>
    <property type="project" value="UniProtKB-SubCell"/>
</dbReference>
<protein>
    <submittedName>
        <fullName evidence="9">Putative membrane transporter</fullName>
    </submittedName>
</protein>
<dbReference type="GO" id="GO:0022857">
    <property type="term" value="F:transmembrane transporter activity"/>
    <property type="evidence" value="ECO:0007669"/>
    <property type="project" value="InterPro"/>
</dbReference>
<feature type="transmembrane region" description="Helical" evidence="7">
    <location>
        <begin position="201"/>
        <end position="222"/>
    </location>
</feature>
<feature type="transmembrane region" description="Helical" evidence="7">
    <location>
        <begin position="393"/>
        <end position="412"/>
    </location>
</feature>
<feature type="region of interest" description="Disordered" evidence="6">
    <location>
        <begin position="1"/>
        <end position="20"/>
    </location>
</feature>
<gene>
    <name evidence="9" type="ORF">UCDDA912_g06066</name>
</gene>
<evidence type="ECO:0000256" key="5">
    <source>
        <dbReference type="ARBA" id="ARBA00023136"/>
    </source>
</evidence>
<evidence type="ECO:0000256" key="7">
    <source>
        <dbReference type="SAM" id="Phobius"/>
    </source>
</evidence>
<keyword evidence="3 7" id="KW-0812">Transmembrane</keyword>
<proteinExistence type="predicted"/>
<dbReference type="InterPro" id="IPR036259">
    <property type="entry name" value="MFS_trans_sf"/>
</dbReference>
<feature type="transmembrane region" description="Helical" evidence="7">
    <location>
        <begin position="319"/>
        <end position="343"/>
    </location>
</feature>
<organism evidence="9 10">
    <name type="scientific">Diaporthe ampelina</name>
    <dbReference type="NCBI Taxonomy" id="1214573"/>
    <lineage>
        <taxon>Eukaryota</taxon>
        <taxon>Fungi</taxon>
        <taxon>Dikarya</taxon>
        <taxon>Ascomycota</taxon>
        <taxon>Pezizomycotina</taxon>
        <taxon>Sordariomycetes</taxon>
        <taxon>Sordariomycetidae</taxon>
        <taxon>Diaporthales</taxon>
        <taxon>Diaporthaceae</taxon>
        <taxon>Diaporthe</taxon>
    </lineage>
</organism>